<dbReference type="PANTHER" id="PTHR15742:SF5">
    <property type="entry name" value="GIRDIN"/>
    <property type="match status" value="1"/>
</dbReference>
<evidence type="ECO:0008006" key="4">
    <source>
        <dbReference type="Google" id="ProtNLM"/>
    </source>
</evidence>
<feature type="compositionally biased region" description="Basic and acidic residues" evidence="2">
    <location>
        <begin position="1017"/>
        <end position="1026"/>
    </location>
</feature>
<feature type="compositionally biased region" description="Basic and acidic residues" evidence="2">
    <location>
        <begin position="877"/>
        <end position="895"/>
    </location>
</feature>
<feature type="coiled-coil region" evidence="1">
    <location>
        <begin position="599"/>
        <end position="658"/>
    </location>
</feature>
<feature type="coiled-coil region" evidence="1">
    <location>
        <begin position="689"/>
        <end position="780"/>
    </location>
</feature>
<protein>
    <recommendedName>
        <fullName evidence="4">Myosin tail domain-containing protein</fullName>
    </recommendedName>
</protein>
<proteinExistence type="predicted"/>
<keyword evidence="1" id="KW-0175">Coiled coil</keyword>
<organism evidence="3">
    <name type="scientific">Cuerna arida</name>
    <dbReference type="NCBI Taxonomy" id="1464854"/>
    <lineage>
        <taxon>Eukaryota</taxon>
        <taxon>Metazoa</taxon>
        <taxon>Ecdysozoa</taxon>
        <taxon>Arthropoda</taxon>
        <taxon>Hexapoda</taxon>
        <taxon>Insecta</taxon>
        <taxon>Pterygota</taxon>
        <taxon>Neoptera</taxon>
        <taxon>Paraneoptera</taxon>
        <taxon>Hemiptera</taxon>
        <taxon>Auchenorrhyncha</taxon>
        <taxon>Membracoidea</taxon>
        <taxon>Cicadellidae</taxon>
        <taxon>Cicadellinae</taxon>
        <taxon>Proconiini</taxon>
        <taxon>Cuerna</taxon>
    </lineage>
</organism>
<dbReference type="Gene3D" id="1.10.287.1490">
    <property type="match status" value="1"/>
</dbReference>
<feature type="compositionally biased region" description="Polar residues" evidence="2">
    <location>
        <begin position="92"/>
        <end position="101"/>
    </location>
</feature>
<feature type="region of interest" description="Disordered" evidence="2">
    <location>
        <begin position="960"/>
        <end position="1000"/>
    </location>
</feature>
<gene>
    <name evidence="3" type="ORF">g.40150</name>
</gene>
<reference evidence="3" key="1">
    <citation type="submission" date="2015-11" db="EMBL/GenBank/DDBJ databases">
        <title>De novo transcriptome assembly of four potential Pierce s Disease insect vectors from Arizona vineyards.</title>
        <authorList>
            <person name="Tassone E.E."/>
        </authorList>
    </citation>
    <scope>NUCLEOTIDE SEQUENCE</scope>
</reference>
<feature type="compositionally biased region" description="Polar residues" evidence="2">
    <location>
        <begin position="857"/>
        <end position="876"/>
    </location>
</feature>
<feature type="non-terminal residue" evidence="3">
    <location>
        <position position="1046"/>
    </location>
</feature>
<feature type="compositionally biased region" description="Basic and acidic residues" evidence="2">
    <location>
        <begin position="103"/>
        <end position="118"/>
    </location>
</feature>
<feature type="compositionally biased region" description="Basic and acidic residues" evidence="2">
    <location>
        <begin position="837"/>
        <end position="852"/>
    </location>
</feature>
<feature type="region of interest" description="Disordered" evidence="2">
    <location>
        <begin position="817"/>
        <end position="925"/>
    </location>
</feature>
<dbReference type="AlphaFoldDB" id="A0A1B6GUJ8"/>
<feature type="region of interest" description="Disordered" evidence="2">
    <location>
        <begin position="85"/>
        <end position="118"/>
    </location>
</feature>
<feature type="compositionally biased region" description="Polar residues" evidence="2">
    <location>
        <begin position="905"/>
        <end position="915"/>
    </location>
</feature>
<evidence type="ECO:0000256" key="1">
    <source>
        <dbReference type="SAM" id="Coils"/>
    </source>
</evidence>
<dbReference type="InterPro" id="IPR049885">
    <property type="entry name" value="MTCL1-3"/>
</dbReference>
<accession>A0A1B6GUJ8</accession>
<feature type="compositionally biased region" description="Polar residues" evidence="2">
    <location>
        <begin position="1030"/>
        <end position="1039"/>
    </location>
</feature>
<feature type="non-terminal residue" evidence="3">
    <location>
        <position position="1"/>
    </location>
</feature>
<feature type="region of interest" description="Disordered" evidence="2">
    <location>
        <begin position="1012"/>
        <end position="1046"/>
    </location>
</feature>
<dbReference type="EMBL" id="GECZ01003746">
    <property type="protein sequence ID" value="JAS66023.1"/>
    <property type="molecule type" value="Transcribed_RNA"/>
</dbReference>
<name>A0A1B6GUJ8_9HEMI</name>
<feature type="compositionally biased region" description="Basic and acidic residues" evidence="2">
    <location>
        <begin position="963"/>
        <end position="981"/>
    </location>
</feature>
<feature type="region of interest" description="Disordered" evidence="2">
    <location>
        <begin position="402"/>
        <end position="424"/>
    </location>
</feature>
<sequence length="1046" mass="120215">KEKLEKLLKSAEEDKKRLDGEVTKISSKTELEKKSLRDAKIKLEKEKSELESKLDKLLKEKSENNAAKDEVNKLNKQIEKLTQELKDEKANTEQLKSQLDTAKSVEKEHTKLSKESGDKTKKILDLEKKIKETDDKLKKSEKLLVLKKEKVTKLTKELEDLKKTKVDELETANNEKEALKTDVNRLEDKIKQLQDDINNKNSLIETLEGNLRRERERATDATVKAGSAASREISQLREELTKAKSSVQELTGKISKMESEKHDFEKLVKETECKLEKEAKLWESKASDLEMEQQTLKKANEKLKASHEKEIKSKDEEIASMKTKSLQAGGKKVAEVKQEYQAKIDKLEVALASEKREYEDLTSKYEQLEEEHVVMKSKLVMEKESVQAELVKSQQALTTLKNDLDTAHSQSDKQEKSWSKEKRELEEKIKSLERKLKNNSDSADTWALEKTRLNAIAEEKSSVIEQLKKEQQNQLEQIDHMRKEIEDYRKQMEDYEKLTNLQRSTAAEQAGMDREIKELKNKLQAEERSRKMEVSEMKMRYDNRVSVISDELTAAQGQVSRFKRERDTFKHMLEGAQKTIGDLKASGASARGSMSLDDSEELRGQITALEQQISCMEDELSESRLEGSRLKTELLSERSAWEIKMSEMTSKLNEMEEDRILSGRTKIAGLKSRLELAWQKEREDQHRLLQETSTLARDLRQTLFEVERERDKERLESKRKLEQLKKTVEEEQEENKKKLNEVQNDLLELRDAHAKLRTTNEKLRRDKDRFEKERESLKSMTAARRKAELDEDRRINSLLQLVDELMSLAPDLFPNKGEIPTSSVAMPTPPARRKGSKSRETSPMVERRDASKEASPAVQSKSEQIQVTLQRLTEATQELRRSQKASEERDRERARRAFAARRAGSTESDTASGVSMSAGLGTKTKGRLYRKSLSLEQTSAISANQDQIWKDDREGSLNSIQSLDERVDTKFMSLQRRDPSLDSRLSGGSTQSEVIPSDKKVKKGLFGKLKKLTKSSRSVDHDRDAFSEMNRGSDTSLGSMGTEDPR</sequence>
<evidence type="ECO:0000256" key="2">
    <source>
        <dbReference type="SAM" id="MobiDB-lite"/>
    </source>
</evidence>
<evidence type="ECO:0000313" key="3">
    <source>
        <dbReference type="EMBL" id="JAS66023.1"/>
    </source>
</evidence>
<dbReference type="PANTHER" id="PTHR15742">
    <property type="entry name" value="GIRDIN"/>
    <property type="match status" value="1"/>
</dbReference>